<dbReference type="InterPro" id="IPR029058">
    <property type="entry name" value="AB_hydrolase_fold"/>
</dbReference>
<keyword evidence="2" id="KW-1185">Reference proteome</keyword>
<organism evidence="1 2">
    <name type="scientific">Tsukamurella pseudospumae</name>
    <dbReference type="NCBI Taxonomy" id="239498"/>
    <lineage>
        <taxon>Bacteria</taxon>
        <taxon>Bacillati</taxon>
        <taxon>Actinomycetota</taxon>
        <taxon>Actinomycetes</taxon>
        <taxon>Mycobacteriales</taxon>
        <taxon>Tsukamurellaceae</taxon>
        <taxon>Tsukamurella</taxon>
    </lineage>
</organism>
<dbReference type="RefSeq" id="WP_068743162.1">
    <property type="nucleotide sequence ID" value="NZ_LSRE01000001.1"/>
</dbReference>
<proteinExistence type="predicted"/>
<name>A0A137ZSU8_9ACTN</name>
<protein>
    <recommendedName>
        <fullName evidence="3">Serine aminopeptidase S33 domain-containing protein</fullName>
    </recommendedName>
</protein>
<accession>A0A137ZSU8</accession>
<comment type="caution">
    <text evidence="1">The sequence shown here is derived from an EMBL/GenBank/DDBJ whole genome shotgun (WGS) entry which is preliminary data.</text>
</comment>
<evidence type="ECO:0000313" key="2">
    <source>
        <dbReference type="Proteomes" id="UP000070409"/>
    </source>
</evidence>
<evidence type="ECO:0000313" key="1">
    <source>
        <dbReference type="EMBL" id="KXP01249.1"/>
    </source>
</evidence>
<dbReference type="EMBL" id="LSRE01000001">
    <property type="protein sequence ID" value="KXP01249.1"/>
    <property type="molecule type" value="Genomic_DNA"/>
</dbReference>
<evidence type="ECO:0008006" key="3">
    <source>
        <dbReference type="Google" id="ProtNLM"/>
    </source>
</evidence>
<dbReference type="Gene3D" id="3.40.50.1820">
    <property type="entry name" value="alpha/beta hydrolase"/>
    <property type="match status" value="2"/>
</dbReference>
<sequence length="527" mass="55047">MPSTEIRTYFGAETAPLYGALHLPASRSVRGAVLIVPPLAKEQHDALRGLRRLAGVLAEDGFAVLRFDYAGTGDSAGDAGRADAVQMWIDSVRTADAYLRALGAGAPAVVAVRAGSALAGAAGLTPPAAVLWDPIGGRAFARSRAALARMAVGAGPGTWIGLDVHADAVAELSRLSADALAAPRTLVAARPGAEPVRAADADHLTVDGMPDFLEAGTHLVRIPDPAVADIAAWLSDALPDRTPVTVDPVIRTRARFGGVEERLEDLGGATAVRTLPAEGAPARSVVLCATANDTRHGPNRAWVALAREIGALGGEAVRFDRRGAGESGPVTVGEVVPLFPESGIDDVVAAAHSCAGPLLTAGLCSGSWFAAHAARAVRADATVLVNSVLYSWRLKAAVAEDPGQDLGTPRSDPAFTQSARGRLKHLLRRRLPYPGWRCLGRRGVTQVPEVLLRPVVDGGTDTVLVLSPPDAGWFDDQRGPEGMAALARRRSAGTARTVRIPTGDHPGHHPEVRRVVATAILDWCRQR</sequence>
<reference evidence="1 2" key="1">
    <citation type="submission" date="2016-02" db="EMBL/GenBank/DDBJ databases">
        <authorList>
            <person name="Teng J.L."/>
            <person name="Tang Y."/>
            <person name="Huang Y."/>
            <person name="Guo F."/>
            <person name="Wei W."/>
            <person name="Chen J.H."/>
            <person name="Wong S.Y."/>
            <person name="Lau S.K."/>
            <person name="Woo P.C."/>
        </authorList>
    </citation>
    <scope>NUCLEOTIDE SEQUENCE [LARGE SCALE GENOMIC DNA]</scope>
    <source>
        <strain evidence="1 2">JCM 13375</strain>
    </source>
</reference>
<gene>
    <name evidence="1" type="ORF">AXK61_00030</name>
</gene>
<dbReference type="SUPFAM" id="SSF53474">
    <property type="entry name" value="alpha/beta-Hydrolases"/>
    <property type="match status" value="2"/>
</dbReference>
<dbReference type="Proteomes" id="UP000070409">
    <property type="component" value="Unassembled WGS sequence"/>
</dbReference>